<evidence type="ECO:0000256" key="1">
    <source>
        <dbReference type="SAM" id="MobiDB-lite"/>
    </source>
</evidence>
<feature type="region of interest" description="Disordered" evidence="1">
    <location>
        <begin position="131"/>
        <end position="152"/>
    </location>
</feature>
<dbReference type="AlphaFoldDB" id="A0AAV7GW46"/>
<feature type="region of interest" description="Disordered" evidence="1">
    <location>
        <begin position="215"/>
        <end position="252"/>
    </location>
</feature>
<evidence type="ECO:0000313" key="3">
    <source>
        <dbReference type="Proteomes" id="UP000775213"/>
    </source>
</evidence>
<comment type="caution">
    <text evidence="2">The sequence shown here is derived from an EMBL/GenBank/DDBJ whole genome shotgun (WGS) entry which is preliminary data.</text>
</comment>
<protein>
    <submittedName>
        <fullName evidence="2">Uncharacterized protein</fullName>
    </submittedName>
</protein>
<keyword evidence="3" id="KW-1185">Reference proteome</keyword>
<name>A0AAV7GW46_DENCH</name>
<accession>A0AAV7GW46</accession>
<proteinExistence type="predicted"/>
<organism evidence="2 3">
    <name type="scientific">Dendrobium chrysotoxum</name>
    <name type="common">Orchid</name>
    <dbReference type="NCBI Taxonomy" id="161865"/>
    <lineage>
        <taxon>Eukaryota</taxon>
        <taxon>Viridiplantae</taxon>
        <taxon>Streptophyta</taxon>
        <taxon>Embryophyta</taxon>
        <taxon>Tracheophyta</taxon>
        <taxon>Spermatophyta</taxon>
        <taxon>Magnoliopsida</taxon>
        <taxon>Liliopsida</taxon>
        <taxon>Asparagales</taxon>
        <taxon>Orchidaceae</taxon>
        <taxon>Epidendroideae</taxon>
        <taxon>Malaxideae</taxon>
        <taxon>Dendrobiinae</taxon>
        <taxon>Dendrobium</taxon>
    </lineage>
</organism>
<dbReference type="EMBL" id="JAGFBR010000010">
    <property type="protein sequence ID" value="KAH0460014.1"/>
    <property type="molecule type" value="Genomic_DNA"/>
</dbReference>
<gene>
    <name evidence="2" type="ORF">IEQ34_010677</name>
</gene>
<dbReference type="Proteomes" id="UP000775213">
    <property type="component" value="Unassembled WGS sequence"/>
</dbReference>
<evidence type="ECO:0000313" key="2">
    <source>
        <dbReference type="EMBL" id="KAH0460014.1"/>
    </source>
</evidence>
<reference evidence="2 3" key="1">
    <citation type="journal article" date="2021" name="Hortic Res">
        <title>Chromosome-scale assembly of the Dendrobium chrysotoxum genome enhances the understanding of orchid evolution.</title>
        <authorList>
            <person name="Zhang Y."/>
            <person name="Zhang G.Q."/>
            <person name="Zhang D."/>
            <person name="Liu X.D."/>
            <person name="Xu X.Y."/>
            <person name="Sun W.H."/>
            <person name="Yu X."/>
            <person name="Zhu X."/>
            <person name="Wang Z.W."/>
            <person name="Zhao X."/>
            <person name="Zhong W.Y."/>
            <person name="Chen H."/>
            <person name="Yin W.L."/>
            <person name="Huang T."/>
            <person name="Niu S.C."/>
            <person name="Liu Z.J."/>
        </authorList>
    </citation>
    <scope>NUCLEOTIDE SEQUENCE [LARGE SCALE GENOMIC DNA]</scope>
    <source>
        <strain evidence="2">Lindl</strain>
    </source>
</reference>
<sequence>MVNIVVLRPHGLAAATAAVAVVLCRAGFHSEENETACPFHHNPTRPSLPHVISQFPSYFLNKALPASTTSSPNTCSLNPNPSIFSFHLSLPPSLRSSKTLAASPSITLLSSHSFPLNAALVDSKNLHITSALLPNPNPSPSPSSSPSLNTTKSGSISLTALKNANPALPALNCAHTTTLSSSPTRLLSTISPLSTIKSTSIDFAYRINGGPKSYPSGANPNGPFDTASTTVSFTIDGGPPGRRVSASSIVGH</sequence>